<proteinExistence type="predicted"/>
<accession>A0ABS7XR19</accession>
<dbReference type="NCBIfam" id="TIGR04183">
    <property type="entry name" value="Por_Secre_tail"/>
    <property type="match status" value="1"/>
</dbReference>
<sequence>MRHIYIFYFFLLSIVFGVNAQNTPNTISMNSADNNATAFGTNGTIATSVTTFYTHWDNTYIYIGWSEGNTNYSSDMYYVAFDTDPNTATGSSNSVENVSFETGGNLPDYYIVYENNDDFYGAPVSNGNAIELYNGTSGSWTFVSRTAGDDGTNSQIDFQNAPNGEVRIRIAWASLNFTRGNDKPLGITYWTNNEEGNFMWSRFPNSNPATGSTPITMTHQIVFNSTGDGINPSTSFYENALSSNTSYTSISDSNWNSTSTWQFGGIPLNGGDVSINNDVTSDINATVDNVTVFSSKSIIINNGVTLNLNNEMVLESTSTNYSSLIRNGSINGTVNYERFVNQIGTTGGSVGNDLIALPLLSFAFNFQQFLDIGSPTNRDVLATNPGNTLHAFGEYDNSNLVFNNLPTYLPTAPPDPGAKLLEQGIGYRAATTSGANLTFTGDVLNTNLDVTISTPTADIDSQWNLMGNPFPSYLDASIFLSVNSGPMEDSAEAIYAYNSGTYSGGAATTANNYTIINAATISMFSGENFNIAPGQGFFVPAEPTQGFSGTITFDATTNDMRTTSGVDDYIVGRTSIPGYTYKLGLTKSTETITTFFFMDGATRGLDQGYDAGTFGESNLYSHLVEGNTGRNMALQALALSDVSDVIIPLGVDSNIGEQVTFNTAFSSIPETINVFLDDTVANTSTLLNANDYVLTPTVNLNGTGRFFLRFTDSALSSIENSITDYKIIADYSGDSIIVSGLFDNSVEANIYDIHGRLMSKSKLNSNTQIQSISTAQLTTGVYIVEVKNDRVNLTKKVIVH</sequence>
<comment type="caution">
    <text evidence="4">The sequence shown here is derived from an EMBL/GenBank/DDBJ whole genome shotgun (WGS) entry which is preliminary data.</text>
</comment>
<dbReference type="Pfam" id="PF18962">
    <property type="entry name" value="Por_Secre_tail"/>
    <property type="match status" value="1"/>
</dbReference>
<reference evidence="5" key="1">
    <citation type="submission" date="2023-07" db="EMBL/GenBank/DDBJ databases">
        <authorList>
            <person name="Yue Y."/>
        </authorList>
    </citation>
    <scope>NUCLEOTIDE SEQUENCE [LARGE SCALE GENOMIC DNA]</scope>
    <source>
        <strain evidence="5">D23</strain>
    </source>
</reference>
<dbReference type="EMBL" id="JAIUJR010000004">
    <property type="protein sequence ID" value="MCA0132451.1"/>
    <property type="molecule type" value="Genomic_DNA"/>
</dbReference>
<dbReference type="RefSeq" id="WP_224527983.1">
    <property type="nucleotide sequence ID" value="NZ_JAIUJR010000004.1"/>
</dbReference>
<protein>
    <submittedName>
        <fullName evidence="4">T9SS type A sorting domain-containing protein</fullName>
    </submittedName>
</protein>
<evidence type="ECO:0000256" key="1">
    <source>
        <dbReference type="ARBA" id="ARBA00022729"/>
    </source>
</evidence>
<evidence type="ECO:0000313" key="5">
    <source>
        <dbReference type="Proteomes" id="UP001198901"/>
    </source>
</evidence>
<evidence type="ECO:0000256" key="2">
    <source>
        <dbReference type="SAM" id="SignalP"/>
    </source>
</evidence>
<dbReference type="InterPro" id="IPR026444">
    <property type="entry name" value="Secre_tail"/>
</dbReference>
<keyword evidence="1 2" id="KW-0732">Signal</keyword>
<dbReference type="Proteomes" id="UP001198901">
    <property type="component" value="Unassembled WGS sequence"/>
</dbReference>
<evidence type="ECO:0000259" key="3">
    <source>
        <dbReference type="Pfam" id="PF18962"/>
    </source>
</evidence>
<feature type="chain" id="PRO_5046426641" evidence="2">
    <location>
        <begin position="21"/>
        <end position="800"/>
    </location>
</feature>
<evidence type="ECO:0000313" key="4">
    <source>
        <dbReference type="EMBL" id="MCA0132451.1"/>
    </source>
</evidence>
<organism evidence="4 5">
    <name type="scientific">Winogradskyella alexanderae</name>
    <dbReference type="NCBI Taxonomy" id="2877123"/>
    <lineage>
        <taxon>Bacteria</taxon>
        <taxon>Pseudomonadati</taxon>
        <taxon>Bacteroidota</taxon>
        <taxon>Flavobacteriia</taxon>
        <taxon>Flavobacteriales</taxon>
        <taxon>Flavobacteriaceae</taxon>
        <taxon>Winogradskyella</taxon>
    </lineage>
</organism>
<name>A0ABS7XR19_9FLAO</name>
<feature type="signal peptide" evidence="2">
    <location>
        <begin position="1"/>
        <end position="20"/>
    </location>
</feature>
<feature type="domain" description="Secretion system C-terminal sorting" evidence="3">
    <location>
        <begin position="744"/>
        <end position="799"/>
    </location>
</feature>
<keyword evidence="5" id="KW-1185">Reference proteome</keyword>
<gene>
    <name evidence="4" type="ORF">LBU54_07625</name>
</gene>